<reference evidence="3" key="1">
    <citation type="submission" date="2019-10" db="EMBL/GenBank/DDBJ databases">
        <title>Antimicrobial potential of Antarctic Bacteria.</title>
        <authorList>
            <person name="Benaud N."/>
            <person name="Edwards R.J."/>
            <person name="Ferrari B.C."/>
        </authorList>
    </citation>
    <scope>NUCLEOTIDE SEQUENCE [LARGE SCALE GENOMIC DNA]</scope>
    <source>
        <strain evidence="3">NBSH44</strain>
    </source>
</reference>
<dbReference type="KEGG" id="sfiy:F0344_12650"/>
<protein>
    <submittedName>
        <fullName evidence="2">Uncharacterized protein</fullName>
    </submittedName>
</protein>
<feature type="compositionally biased region" description="Low complexity" evidence="1">
    <location>
        <begin position="47"/>
        <end position="70"/>
    </location>
</feature>
<dbReference type="RefSeq" id="WP_185298888.1">
    <property type="nucleotide sequence ID" value="NZ_CP045702.1"/>
</dbReference>
<keyword evidence="3" id="KW-1185">Reference proteome</keyword>
<feature type="region of interest" description="Disordered" evidence="1">
    <location>
        <begin position="1"/>
        <end position="70"/>
    </location>
</feature>
<gene>
    <name evidence="2" type="ORF">F0344_12650</name>
</gene>
<accession>A0A7G7BJ40</accession>
<evidence type="ECO:0000256" key="1">
    <source>
        <dbReference type="SAM" id="MobiDB-lite"/>
    </source>
</evidence>
<dbReference type="Proteomes" id="UP000515307">
    <property type="component" value="Chromosome"/>
</dbReference>
<evidence type="ECO:0000313" key="2">
    <source>
        <dbReference type="EMBL" id="QNE75355.1"/>
    </source>
</evidence>
<dbReference type="EMBL" id="CP045702">
    <property type="protein sequence ID" value="QNE75355.1"/>
    <property type="molecule type" value="Genomic_DNA"/>
</dbReference>
<sequence length="193" mass="20833">MRPPVAQDPMSASDAPVSVGKPVPALTEAARPVPGASAAKKADAKKAPAAKAPSKKTPSVPKTAAPKVPVAPVTPNTFIVQNVEGFEVSTPPKDEHNAWDDFGDFWGAFNPFMASLAALPPEFQEWKEEVIEQYVESTPPERQDMEEKLEEVLPVLTESVGDTPQPDRYEQLNPIELPPILIPSTEETQDSSV</sequence>
<dbReference type="AlphaFoldDB" id="A0A7G7BJ40"/>
<evidence type="ECO:0000313" key="3">
    <source>
        <dbReference type="Proteomes" id="UP000515307"/>
    </source>
</evidence>
<name>A0A7G7BJ40_9ACTN</name>
<proteinExistence type="predicted"/>
<organism evidence="2 3">
    <name type="scientific">Streptomyces finlayi</name>
    <dbReference type="NCBI Taxonomy" id="67296"/>
    <lineage>
        <taxon>Bacteria</taxon>
        <taxon>Bacillati</taxon>
        <taxon>Actinomycetota</taxon>
        <taxon>Actinomycetes</taxon>
        <taxon>Kitasatosporales</taxon>
        <taxon>Streptomycetaceae</taxon>
        <taxon>Streptomyces</taxon>
    </lineage>
</organism>